<dbReference type="AlphaFoldDB" id="A0A2I1KTP6"/>
<dbReference type="RefSeq" id="WP_101638042.1">
    <property type="nucleotide sequence ID" value="NZ_JBKUIE010000004.1"/>
</dbReference>
<dbReference type="EMBL" id="PKHA01000003">
    <property type="protein sequence ID" value="PKY98991.1"/>
    <property type="molecule type" value="Genomic_DNA"/>
</dbReference>
<protein>
    <submittedName>
        <fullName evidence="1">Uncharacterized protein</fullName>
    </submittedName>
</protein>
<sequence length="89" mass="8585">MSEQTTNEAQQSQGCGCGCGGHGKRQEAPALAPEVVQPLGEGYQDDGVVPGRKAGNVLGLRDVSASGGGCGCGGHGGGHGHGGCGCGKH</sequence>
<organism evidence="1 2">
    <name type="scientific">Actinomyces urogenitalis</name>
    <dbReference type="NCBI Taxonomy" id="103621"/>
    <lineage>
        <taxon>Bacteria</taxon>
        <taxon>Bacillati</taxon>
        <taxon>Actinomycetota</taxon>
        <taxon>Actinomycetes</taxon>
        <taxon>Actinomycetales</taxon>
        <taxon>Actinomycetaceae</taxon>
        <taxon>Actinomyces</taxon>
    </lineage>
</organism>
<accession>A0A2I1KTP6</accession>
<proteinExistence type="predicted"/>
<reference evidence="1 2" key="1">
    <citation type="submission" date="2017-12" db="EMBL/GenBank/DDBJ databases">
        <title>Phylogenetic diversity of female urinary microbiome.</title>
        <authorList>
            <person name="Thomas-White K."/>
            <person name="Wolfe A.J."/>
        </authorList>
    </citation>
    <scope>NUCLEOTIDE SEQUENCE [LARGE SCALE GENOMIC DNA]</scope>
    <source>
        <strain evidence="1 2">UMB0319</strain>
    </source>
</reference>
<gene>
    <name evidence="1" type="ORF">CYJ26_04595</name>
</gene>
<dbReference type="Proteomes" id="UP000234778">
    <property type="component" value="Unassembled WGS sequence"/>
</dbReference>
<comment type="caution">
    <text evidence="1">The sequence shown here is derived from an EMBL/GenBank/DDBJ whole genome shotgun (WGS) entry which is preliminary data.</text>
</comment>
<name>A0A2I1KTP6_9ACTO</name>
<dbReference type="GeneID" id="81708213"/>
<evidence type="ECO:0000313" key="1">
    <source>
        <dbReference type="EMBL" id="PKY98991.1"/>
    </source>
</evidence>
<evidence type="ECO:0000313" key="2">
    <source>
        <dbReference type="Proteomes" id="UP000234778"/>
    </source>
</evidence>